<keyword evidence="3" id="KW-1185">Reference proteome</keyword>
<dbReference type="RefSeq" id="WP_252427713.1">
    <property type="nucleotide sequence ID" value="NZ_JAMWMR010000029.1"/>
</dbReference>
<protein>
    <submittedName>
        <fullName evidence="2">Uncharacterized protein</fullName>
    </submittedName>
</protein>
<evidence type="ECO:0000313" key="2">
    <source>
        <dbReference type="EMBL" id="MCN9244073.1"/>
    </source>
</evidence>
<keyword evidence="1" id="KW-0472">Membrane</keyword>
<dbReference type="Proteomes" id="UP001523219">
    <property type="component" value="Unassembled WGS sequence"/>
</dbReference>
<keyword evidence="1" id="KW-0812">Transmembrane</keyword>
<name>A0ABT0ZKJ1_9ACTN</name>
<reference evidence="2 3" key="1">
    <citation type="submission" date="2022-05" db="EMBL/GenBank/DDBJ databases">
        <title>Streptomyces sp. nov. RY43-2 isolated from soil of a peat swamp forest.</title>
        <authorList>
            <person name="Kanchanasin P."/>
            <person name="Tanasupawat S."/>
            <person name="Phongsopitanun W."/>
        </authorList>
    </citation>
    <scope>NUCLEOTIDE SEQUENCE [LARGE SCALE GENOMIC DNA]</scope>
    <source>
        <strain evidence="2 3">RY43-2</strain>
    </source>
</reference>
<accession>A0ABT0ZKJ1</accession>
<sequence length="85" mass="8751">MVRANLAAGHRRLGAAAVPLALTVAVAAVALLVPQMKWRELDRQDHGRLTADYLVEATGKGPPGTAARRVGELPGVATAVSALST</sequence>
<feature type="transmembrane region" description="Helical" evidence="1">
    <location>
        <begin position="12"/>
        <end position="33"/>
    </location>
</feature>
<comment type="caution">
    <text evidence="2">The sequence shown here is derived from an EMBL/GenBank/DDBJ whole genome shotgun (WGS) entry which is preliminary data.</text>
</comment>
<keyword evidence="1" id="KW-1133">Transmembrane helix</keyword>
<gene>
    <name evidence="2" type="ORF">NGF19_25385</name>
</gene>
<organism evidence="2 3">
    <name type="scientific">Streptomyces macrolidinus</name>
    <dbReference type="NCBI Taxonomy" id="2952607"/>
    <lineage>
        <taxon>Bacteria</taxon>
        <taxon>Bacillati</taxon>
        <taxon>Actinomycetota</taxon>
        <taxon>Actinomycetes</taxon>
        <taxon>Kitasatosporales</taxon>
        <taxon>Streptomycetaceae</taxon>
        <taxon>Streptomyces</taxon>
    </lineage>
</organism>
<dbReference type="EMBL" id="JAMWMR010000029">
    <property type="protein sequence ID" value="MCN9244073.1"/>
    <property type="molecule type" value="Genomic_DNA"/>
</dbReference>
<evidence type="ECO:0000256" key="1">
    <source>
        <dbReference type="SAM" id="Phobius"/>
    </source>
</evidence>
<proteinExistence type="predicted"/>
<evidence type="ECO:0000313" key="3">
    <source>
        <dbReference type="Proteomes" id="UP001523219"/>
    </source>
</evidence>